<dbReference type="InterPro" id="IPR025476">
    <property type="entry name" value="Helitron_helicase-like"/>
</dbReference>
<evidence type="ECO:0000259" key="1">
    <source>
        <dbReference type="Pfam" id="PF14214"/>
    </source>
</evidence>
<dbReference type="EMBL" id="JAENGZ010001418">
    <property type="protein sequence ID" value="KAG6948206.1"/>
    <property type="molecule type" value="Genomic_DNA"/>
</dbReference>
<dbReference type="AlphaFoldDB" id="A0A8T1TWF4"/>
<comment type="caution">
    <text evidence="2">The sequence shown here is derived from an EMBL/GenBank/DDBJ whole genome shotgun (WGS) entry which is preliminary data.</text>
</comment>
<reference evidence="2" key="1">
    <citation type="submission" date="2021-01" db="EMBL/GenBank/DDBJ databases">
        <title>Phytophthora aleatoria, a newly-described species from Pinus radiata is distinct from Phytophthora cactorum isolates based on comparative genomics.</title>
        <authorList>
            <person name="Mcdougal R."/>
            <person name="Panda P."/>
            <person name="Williams N."/>
            <person name="Studholme D.J."/>
        </authorList>
    </citation>
    <scope>NUCLEOTIDE SEQUENCE</scope>
    <source>
        <strain evidence="2">NZFS 3830</strain>
    </source>
</reference>
<accession>A0A8T1TWF4</accession>
<feature type="domain" description="Helitron helicase-like" evidence="1">
    <location>
        <begin position="21"/>
        <end position="188"/>
    </location>
</feature>
<evidence type="ECO:0000313" key="3">
    <source>
        <dbReference type="Proteomes" id="UP000688947"/>
    </source>
</evidence>
<organism evidence="2 3">
    <name type="scientific">Phytophthora cactorum</name>
    <dbReference type="NCBI Taxonomy" id="29920"/>
    <lineage>
        <taxon>Eukaryota</taxon>
        <taxon>Sar</taxon>
        <taxon>Stramenopiles</taxon>
        <taxon>Oomycota</taxon>
        <taxon>Peronosporomycetes</taxon>
        <taxon>Peronosporales</taxon>
        <taxon>Peronosporaceae</taxon>
        <taxon>Phytophthora</taxon>
    </lineage>
</organism>
<dbReference type="Proteomes" id="UP000688947">
    <property type="component" value="Unassembled WGS sequence"/>
</dbReference>
<protein>
    <recommendedName>
        <fullName evidence="1">Helitron helicase-like domain-containing protein</fullName>
    </recommendedName>
</protein>
<name>A0A8T1TWF4_9STRA</name>
<sequence>MYIQTALRCRRAPSIFDGFNELSEAELAEALKENEQIRQGRKSATRSSAVANRFLKSAEVSSSAIWRSAAERRHYRQQTFAYQTRFGQPMLFVTLTPNSDNSFVTVQYSGGASELPSRIETRKATMGDDAASARLLMRQMDAFVKDVLGLDPVINGPKPFKGLLGEVRAYFGMVETQGRGTLHGHFLIWLCRCPPNAESFEKQVATDSEIFLNEVAQYADSTNQLPIPLDSGNCVNCGKTFATLVSLPIPVKARENIVGRFVGRRVPPHIRELLLVSCCRCNAQFSSQHALRRLLLMN</sequence>
<gene>
    <name evidence="2" type="ORF">JG687_00015629</name>
</gene>
<dbReference type="OrthoDB" id="126095at2759"/>
<dbReference type="Pfam" id="PF14214">
    <property type="entry name" value="Helitron_like_N"/>
    <property type="match status" value="1"/>
</dbReference>
<proteinExistence type="predicted"/>
<evidence type="ECO:0000313" key="2">
    <source>
        <dbReference type="EMBL" id="KAG6948206.1"/>
    </source>
</evidence>